<dbReference type="EMBL" id="JAVHNS010000011">
    <property type="protein sequence ID" value="KAK6340304.1"/>
    <property type="molecule type" value="Genomic_DNA"/>
</dbReference>
<evidence type="ECO:0000313" key="1">
    <source>
        <dbReference type="EMBL" id="KAK6340304.1"/>
    </source>
</evidence>
<gene>
    <name evidence="1" type="ORF">TWF730_002067</name>
</gene>
<protein>
    <recommendedName>
        <fullName evidence="3">F-box domain-containing protein</fullName>
    </recommendedName>
</protein>
<comment type="caution">
    <text evidence="1">The sequence shown here is derived from an EMBL/GenBank/DDBJ whole genome shotgun (WGS) entry which is preliminary data.</text>
</comment>
<reference evidence="1 2" key="1">
    <citation type="submission" date="2019-10" db="EMBL/GenBank/DDBJ databases">
        <authorList>
            <person name="Palmer J.M."/>
        </authorList>
    </citation>
    <scope>NUCLEOTIDE SEQUENCE [LARGE SCALE GENOMIC DNA]</scope>
    <source>
        <strain evidence="1 2">TWF730</strain>
    </source>
</reference>
<dbReference type="Proteomes" id="UP001373714">
    <property type="component" value="Unassembled WGS sequence"/>
</dbReference>
<proteinExistence type="predicted"/>
<keyword evidence="2" id="KW-1185">Reference proteome</keyword>
<dbReference type="AlphaFoldDB" id="A0AAV9UGJ9"/>
<accession>A0AAV9UGJ9</accession>
<organism evidence="1 2">
    <name type="scientific">Orbilia blumenaviensis</name>
    <dbReference type="NCBI Taxonomy" id="1796055"/>
    <lineage>
        <taxon>Eukaryota</taxon>
        <taxon>Fungi</taxon>
        <taxon>Dikarya</taxon>
        <taxon>Ascomycota</taxon>
        <taxon>Pezizomycotina</taxon>
        <taxon>Orbiliomycetes</taxon>
        <taxon>Orbiliales</taxon>
        <taxon>Orbiliaceae</taxon>
        <taxon>Orbilia</taxon>
    </lineage>
</organism>
<sequence length="302" mass="34313">MASLISLVMVPELLYDILERLKRQDVFSLFLACRALYPVCYRHLWTTLELHQKAARPDLGFKDDVCIKLAKALDSLRSENFGLRFTKRLLLGFLALTVEGDFYQCKLLHLFSSLLAAGELDLVHVQLDIRLFLETGQDISEIYHFLDLLKEHSQKKQSGEFTLDIFAVPGEAVIKYLDTEKIVNLDLDVGIADKRNNRGGYTGRDFDVSQDNVPLAEALCQLFERTVHLKRLCLIGYAGQPLRHFKNFNFSKPIQDVRSAILNLEKVDCFIVKGKIFHPSFFLPPPPTPDGLSILVSYPTPG</sequence>
<evidence type="ECO:0008006" key="3">
    <source>
        <dbReference type="Google" id="ProtNLM"/>
    </source>
</evidence>
<evidence type="ECO:0000313" key="2">
    <source>
        <dbReference type="Proteomes" id="UP001373714"/>
    </source>
</evidence>
<name>A0AAV9UGJ9_9PEZI</name>